<organism evidence="1 2">
    <name type="scientific">Stylosanthes scabra</name>
    <dbReference type="NCBI Taxonomy" id="79078"/>
    <lineage>
        <taxon>Eukaryota</taxon>
        <taxon>Viridiplantae</taxon>
        <taxon>Streptophyta</taxon>
        <taxon>Embryophyta</taxon>
        <taxon>Tracheophyta</taxon>
        <taxon>Spermatophyta</taxon>
        <taxon>Magnoliopsida</taxon>
        <taxon>eudicotyledons</taxon>
        <taxon>Gunneridae</taxon>
        <taxon>Pentapetalae</taxon>
        <taxon>rosids</taxon>
        <taxon>fabids</taxon>
        <taxon>Fabales</taxon>
        <taxon>Fabaceae</taxon>
        <taxon>Papilionoideae</taxon>
        <taxon>50 kb inversion clade</taxon>
        <taxon>dalbergioids sensu lato</taxon>
        <taxon>Dalbergieae</taxon>
        <taxon>Pterocarpus clade</taxon>
        <taxon>Stylosanthes</taxon>
    </lineage>
</organism>
<name>A0ABU6XX97_9FABA</name>
<evidence type="ECO:0000313" key="1">
    <source>
        <dbReference type="EMBL" id="MED6201764.1"/>
    </source>
</evidence>
<protein>
    <submittedName>
        <fullName evidence="1">Uncharacterized protein</fullName>
    </submittedName>
</protein>
<comment type="caution">
    <text evidence="1">The sequence shown here is derived from an EMBL/GenBank/DDBJ whole genome shotgun (WGS) entry which is preliminary data.</text>
</comment>
<dbReference type="EMBL" id="JASCZI010213950">
    <property type="protein sequence ID" value="MED6201764.1"/>
    <property type="molecule type" value="Genomic_DNA"/>
</dbReference>
<gene>
    <name evidence="1" type="ORF">PIB30_098323</name>
</gene>
<evidence type="ECO:0000313" key="2">
    <source>
        <dbReference type="Proteomes" id="UP001341840"/>
    </source>
</evidence>
<reference evidence="1 2" key="1">
    <citation type="journal article" date="2023" name="Plants (Basel)">
        <title>Bridging the Gap: Combining Genomics and Transcriptomics Approaches to Understand Stylosanthes scabra, an Orphan Legume from the Brazilian Caatinga.</title>
        <authorList>
            <person name="Ferreira-Neto J.R.C."/>
            <person name="da Silva M.D."/>
            <person name="Binneck E."/>
            <person name="de Melo N.F."/>
            <person name="da Silva R.H."/>
            <person name="de Melo A.L.T.M."/>
            <person name="Pandolfi V."/>
            <person name="Bustamante F.O."/>
            <person name="Brasileiro-Vidal A.C."/>
            <person name="Benko-Iseppon A.M."/>
        </authorList>
    </citation>
    <scope>NUCLEOTIDE SEQUENCE [LARGE SCALE GENOMIC DNA]</scope>
    <source>
        <tissue evidence="1">Leaves</tissue>
    </source>
</reference>
<keyword evidence="2" id="KW-1185">Reference proteome</keyword>
<dbReference type="Proteomes" id="UP001341840">
    <property type="component" value="Unassembled WGS sequence"/>
</dbReference>
<sequence>MTPRRTKPTSTSSLARISSWLGSSYMARVPVQDPPCMHPRVDHQDTIFTDRRKRCTRCLRAHRGPPIMRFIGQGPRCSLILTQLSSVRCFSITSPPRSRTLCHHRISSIICHRPKPSRSTSPHRSRAISHLFRLSRITTPPYQHGTYLAHQEPECDEAVLASPFPAQPHYPRAQRP</sequence>
<proteinExistence type="predicted"/>
<accession>A0ABU6XX97</accession>